<reference evidence="1 2" key="1">
    <citation type="submission" date="2019-03" db="EMBL/GenBank/DDBJ databases">
        <title>San Antonio Military Medical Center submission to MRSN (WRAIR), pending publication.</title>
        <authorList>
            <person name="Blyth D.M."/>
            <person name="Mccarthy S.L."/>
            <person name="Schall S.E."/>
            <person name="Stam J.A."/>
            <person name="Ong A.C."/>
            <person name="Mcgann P.T."/>
        </authorList>
    </citation>
    <scope>NUCLEOTIDE SEQUENCE [LARGE SCALE GENOMIC DNA]</scope>
    <source>
        <strain evidence="1 2">MRSN571793</strain>
    </source>
</reference>
<dbReference type="OrthoDB" id="1163801at2"/>
<keyword evidence="2" id="KW-1185">Reference proteome</keyword>
<evidence type="ECO:0008006" key="3">
    <source>
        <dbReference type="Google" id="ProtNLM"/>
    </source>
</evidence>
<organism evidence="1 2">
    <name type="scientific">Dysgonomonas capnocytophagoides</name>
    <dbReference type="NCBI Taxonomy" id="45254"/>
    <lineage>
        <taxon>Bacteria</taxon>
        <taxon>Pseudomonadati</taxon>
        <taxon>Bacteroidota</taxon>
        <taxon>Bacteroidia</taxon>
        <taxon>Bacteroidales</taxon>
        <taxon>Dysgonomonadaceae</taxon>
        <taxon>Dysgonomonas</taxon>
    </lineage>
</organism>
<comment type="caution">
    <text evidence="1">The sequence shown here is derived from an EMBL/GenBank/DDBJ whole genome shotgun (WGS) entry which is preliminary data.</text>
</comment>
<name>A0A4Y8L3T1_9BACT</name>
<dbReference type="Proteomes" id="UP000297861">
    <property type="component" value="Unassembled WGS sequence"/>
</dbReference>
<proteinExistence type="predicted"/>
<dbReference type="EMBL" id="SOML01000004">
    <property type="protein sequence ID" value="TFD96824.1"/>
    <property type="molecule type" value="Genomic_DNA"/>
</dbReference>
<sequence length="110" mass="13063">MTFFEMIERVSRLHSFIKEEKTGKPEILADRLGISRASLYKLIDELKSYDAPIDYSRKQETFYYTKCFDLELQCSISIIHEEQELKKVIGGCHFFSSVSIFRRKEHIFDI</sequence>
<evidence type="ECO:0000313" key="1">
    <source>
        <dbReference type="EMBL" id="TFD96824.1"/>
    </source>
</evidence>
<evidence type="ECO:0000313" key="2">
    <source>
        <dbReference type="Proteomes" id="UP000297861"/>
    </source>
</evidence>
<accession>A0A4Y8L3T1</accession>
<gene>
    <name evidence="1" type="ORF">E2605_08375</name>
</gene>
<protein>
    <recommendedName>
        <fullName evidence="3">HTH domain-containing protein</fullName>
    </recommendedName>
</protein>
<dbReference type="RefSeq" id="WP_134436107.1">
    <property type="nucleotide sequence ID" value="NZ_SOML01000004.1"/>
</dbReference>
<dbReference type="AlphaFoldDB" id="A0A4Y8L3T1"/>